<feature type="domain" description="Ancillary SecYEG translocon subunit/Cell division coordinator CpoB TPR" evidence="2">
    <location>
        <begin position="26"/>
        <end position="132"/>
    </location>
</feature>
<dbReference type="InterPro" id="IPR018704">
    <property type="entry name" value="SecYEG/CpoB_TPR"/>
</dbReference>
<name>A0AAJ5WPZ9_9BACT</name>
<reference evidence="3" key="1">
    <citation type="submission" date="2023-03" db="EMBL/GenBank/DDBJ databases">
        <title>Andean soil-derived lignocellulolytic bacterial consortium as a source of novel taxa and putative plastic-active enzymes.</title>
        <authorList>
            <person name="Diaz-Garcia L."/>
            <person name="Chuvochina M."/>
            <person name="Feuerriegel G."/>
            <person name="Bunk B."/>
            <person name="Sproer C."/>
            <person name="Streit W.R."/>
            <person name="Rodriguez L.M."/>
            <person name="Overmann J."/>
            <person name="Jimenez D.J."/>
        </authorList>
    </citation>
    <scope>NUCLEOTIDE SEQUENCE</scope>
    <source>
        <strain evidence="3">MAG 7</strain>
    </source>
</reference>
<gene>
    <name evidence="3" type="ORF">P0Y53_19410</name>
</gene>
<evidence type="ECO:0000256" key="1">
    <source>
        <dbReference type="SAM" id="Phobius"/>
    </source>
</evidence>
<dbReference type="EMBL" id="CP119311">
    <property type="protein sequence ID" value="WEK34660.1"/>
    <property type="molecule type" value="Genomic_DNA"/>
</dbReference>
<dbReference type="Pfam" id="PF09976">
    <property type="entry name" value="TPR_21"/>
    <property type="match status" value="1"/>
</dbReference>
<dbReference type="AlphaFoldDB" id="A0AAJ5WPZ9"/>
<proteinExistence type="predicted"/>
<keyword evidence="1" id="KW-1133">Transmembrane helix</keyword>
<dbReference type="SUPFAM" id="SSF48452">
    <property type="entry name" value="TPR-like"/>
    <property type="match status" value="1"/>
</dbReference>
<dbReference type="InterPro" id="IPR019734">
    <property type="entry name" value="TPR_rpt"/>
</dbReference>
<evidence type="ECO:0000313" key="4">
    <source>
        <dbReference type="Proteomes" id="UP001220610"/>
    </source>
</evidence>
<evidence type="ECO:0000313" key="3">
    <source>
        <dbReference type="EMBL" id="WEK34660.1"/>
    </source>
</evidence>
<dbReference type="Gene3D" id="1.25.40.10">
    <property type="entry name" value="Tetratricopeptide repeat domain"/>
    <property type="match status" value="2"/>
</dbReference>
<protein>
    <submittedName>
        <fullName evidence="3">Tetratricopeptide repeat protein</fullName>
    </submittedName>
</protein>
<evidence type="ECO:0000259" key="2">
    <source>
        <dbReference type="Pfam" id="PF09976"/>
    </source>
</evidence>
<feature type="transmembrane region" description="Helical" evidence="1">
    <location>
        <begin position="34"/>
        <end position="52"/>
    </location>
</feature>
<keyword evidence="1" id="KW-0812">Transmembrane</keyword>
<sequence>MAEVKHTEQTTTHKTVETVRRPTAEQFWSKNSKLITGALVAIILIIGGFIAYNNFVKGPEEEKAGNAMWGAQNLYKIDSFNLALNGNGATQGFLKIISKYGGTESGNLAKFYAGSCYLQLGDFNNAVKYLKDFSTGSQVLQVRTNGLLGDAYAELGKKPEAVDYYKKAGTIFKEDNINSPEYLFRAALLYQDLGKNKEAIAMLQQLKKEYPLSPRGFEADKYLAKLGETK</sequence>
<dbReference type="Pfam" id="PF13181">
    <property type="entry name" value="TPR_8"/>
    <property type="match status" value="1"/>
</dbReference>
<dbReference type="SMART" id="SM00028">
    <property type="entry name" value="TPR"/>
    <property type="match status" value="2"/>
</dbReference>
<dbReference type="Pfam" id="PF13174">
    <property type="entry name" value="TPR_6"/>
    <property type="match status" value="1"/>
</dbReference>
<keyword evidence="1" id="KW-0472">Membrane</keyword>
<dbReference type="InterPro" id="IPR011990">
    <property type="entry name" value="TPR-like_helical_dom_sf"/>
</dbReference>
<organism evidence="3 4">
    <name type="scientific">Candidatus Pseudobacter hemicellulosilyticus</name>
    <dbReference type="NCBI Taxonomy" id="3121375"/>
    <lineage>
        <taxon>Bacteria</taxon>
        <taxon>Pseudomonadati</taxon>
        <taxon>Bacteroidota</taxon>
        <taxon>Chitinophagia</taxon>
        <taxon>Chitinophagales</taxon>
        <taxon>Chitinophagaceae</taxon>
        <taxon>Pseudobacter</taxon>
    </lineage>
</organism>
<dbReference type="Proteomes" id="UP001220610">
    <property type="component" value="Chromosome"/>
</dbReference>
<accession>A0AAJ5WPZ9</accession>